<gene>
    <name evidence="1" type="ORF">ACFOD6_09870</name>
</gene>
<keyword evidence="2" id="KW-1185">Reference proteome</keyword>
<comment type="caution">
    <text evidence="1">The sequence shown here is derived from an EMBL/GenBank/DDBJ whole genome shotgun (WGS) entry which is preliminary data.</text>
</comment>
<dbReference type="Proteomes" id="UP001595445">
    <property type="component" value="Unassembled WGS sequence"/>
</dbReference>
<accession>A0ABV7DVG9</accession>
<reference evidence="2" key="1">
    <citation type="journal article" date="2019" name="Int. J. Syst. Evol. Microbiol.">
        <title>The Global Catalogue of Microorganisms (GCM) 10K type strain sequencing project: providing services to taxonomists for standard genome sequencing and annotation.</title>
        <authorList>
            <consortium name="The Broad Institute Genomics Platform"/>
            <consortium name="The Broad Institute Genome Sequencing Center for Infectious Disease"/>
            <person name="Wu L."/>
            <person name="Ma J."/>
        </authorList>
    </citation>
    <scope>NUCLEOTIDE SEQUENCE [LARGE SCALE GENOMIC DNA]</scope>
    <source>
        <strain evidence="2">KCTC 62102</strain>
    </source>
</reference>
<name>A0ABV7DVG9_9RHOB</name>
<protein>
    <submittedName>
        <fullName evidence="1">Uncharacterized protein</fullName>
    </submittedName>
</protein>
<sequence>MPDGVFRYFPKPDRAKGRKRTKHWPLIDAVADHEWLRAHPYRLARVHRINLGAAAANWPVWVIACRVHDPCLPEGWRPAWLEVAHDPFGDADAPSFASPEWDQIVRQELVIAEARHVLAVLNHAARTRPDAMLVRDMLVALRSAELGHAADDFGFIEND</sequence>
<organism evidence="1 2">
    <name type="scientific">Tabrizicola soli</name>
    <dbReference type="NCBI Taxonomy" id="2185115"/>
    <lineage>
        <taxon>Bacteria</taxon>
        <taxon>Pseudomonadati</taxon>
        <taxon>Pseudomonadota</taxon>
        <taxon>Alphaproteobacteria</taxon>
        <taxon>Rhodobacterales</taxon>
        <taxon>Paracoccaceae</taxon>
        <taxon>Tabrizicola</taxon>
    </lineage>
</organism>
<dbReference type="EMBL" id="JBHRSM010000017">
    <property type="protein sequence ID" value="MFC3086351.1"/>
    <property type="molecule type" value="Genomic_DNA"/>
</dbReference>
<evidence type="ECO:0000313" key="2">
    <source>
        <dbReference type="Proteomes" id="UP001595445"/>
    </source>
</evidence>
<dbReference type="RefSeq" id="WP_197646321.1">
    <property type="nucleotide sequence ID" value="NZ_JAEACP010000018.1"/>
</dbReference>
<evidence type="ECO:0000313" key="1">
    <source>
        <dbReference type="EMBL" id="MFC3086351.1"/>
    </source>
</evidence>
<proteinExistence type="predicted"/>